<protein>
    <submittedName>
        <fullName evidence="2">Uncharacterized protein</fullName>
    </submittedName>
</protein>
<reference evidence="1 3" key="1">
    <citation type="submission" date="2016-08" db="EMBL/GenBank/DDBJ databases">
        <title>A novel genetic cassette of butanologenic Thermoanaerobacterium thermosaccharolyticum that directly convert cellulose to butanol.</title>
        <authorList>
            <person name="Li T."/>
            <person name="He J."/>
        </authorList>
    </citation>
    <scope>NUCLEOTIDE SEQUENCE [LARGE SCALE GENOMIC DNA]</scope>
    <source>
        <strain evidence="1 3">TG57</strain>
    </source>
</reference>
<organism evidence="2 4">
    <name type="scientific">Thermoanaerobacterium thermosaccharolyticum</name>
    <name type="common">Clostridium thermosaccharolyticum</name>
    <dbReference type="NCBI Taxonomy" id="1517"/>
    <lineage>
        <taxon>Bacteria</taxon>
        <taxon>Bacillati</taxon>
        <taxon>Bacillota</taxon>
        <taxon>Clostridia</taxon>
        <taxon>Thermoanaerobacterales</taxon>
        <taxon>Thermoanaerobacteraceae</taxon>
        <taxon>Thermoanaerobacterium</taxon>
    </lineage>
</organism>
<evidence type="ECO:0000313" key="1">
    <source>
        <dbReference type="EMBL" id="AST57352.1"/>
    </source>
</evidence>
<dbReference type="EMBL" id="CP016893">
    <property type="protein sequence ID" value="AST57352.1"/>
    <property type="molecule type" value="Genomic_DNA"/>
</dbReference>
<dbReference type="Proteomes" id="UP000214975">
    <property type="component" value="Chromosome"/>
</dbReference>
<dbReference type="AlphaFoldDB" id="A0A231VL94"/>
<evidence type="ECO:0000313" key="2">
    <source>
        <dbReference type="EMBL" id="OXT08849.1"/>
    </source>
</evidence>
<reference evidence="2 4" key="2">
    <citation type="submission" date="2017-06" db="EMBL/GenBank/DDBJ databases">
        <title>Isolation and characterization of a thermophilic and butanogenic Thermoanaerobacterium thermosaccharolyticum M5 capable of efficient degradation of hemicellulose.</title>
        <authorList>
            <person name="Xin F."/>
            <person name="Jiang Y."/>
        </authorList>
    </citation>
    <scope>NUCLEOTIDE SEQUENCE [LARGE SCALE GENOMIC DNA]</scope>
    <source>
        <strain evidence="2 4">M5</strain>
    </source>
</reference>
<evidence type="ECO:0000313" key="3">
    <source>
        <dbReference type="Proteomes" id="UP000214975"/>
    </source>
</evidence>
<dbReference type="RefSeq" id="WP_094044122.1">
    <property type="nucleotide sequence ID" value="NZ_CP016893.1"/>
</dbReference>
<dbReference type="EMBL" id="NKHD01000009">
    <property type="protein sequence ID" value="OXT08849.1"/>
    <property type="molecule type" value="Genomic_DNA"/>
</dbReference>
<accession>A0A231VL94</accession>
<proteinExistence type="predicted"/>
<name>A0A231VL94_THETR</name>
<gene>
    <name evidence="2" type="ORF">CE561_03615</name>
    <name evidence="1" type="ORF">Thert_01272</name>
</gene>
<dbReference type="Proteomes" id="UP000215301">
    <property type="component" value="Unassembled WGS sequence"/>
</dbReference>
<evidence type="ECO:0000313" key="4">
    <source>
        <dbReference type="Proteomes" id="UP000215301"/>
    </source>
</evidence>
<sequence>MKKVLALIIATVMFMTFFMTYGFADNLITVKSDINNVTTNNKYFVISGNGQPDTYVELILNDNLNDKWVIGDTGLFAKLITLALGDNYVTLKAVKDGKIQIVKGHITLQYKDGIIQVTVDTLEGLWNKLFK</sequence>